<organism evidence="2 3">
    <name type="scientific">Citrobacter cronae</name>
    <dbReference type="NCBI Taxonomy" id="1748967"/>
    <lineage>
        <taxon>Bacteria</taxon>
        <taxon>Pseudomonadati</taxon>
        <taxon>Pseudomonadota</taxon>
        <taxon>Gammaproteobacteria</taxon>
        <taxon>Enterobacterales</taxon>
        <taxon>Enterobacteriaceae</taxon>
        <taxon>Citrobacter</taxon>
        <taxon>Citrobacter freundii complex</taxon>
    </lineage>
</organism>
<dbReference type="RefSeq" id="WP_185656565.1">
    <property type="nucleotide sequence ID" value="NZ_JACLAG010000010.1"/>
</dbReference>
<comment type="caution">
    <text evidence="2">The sequence shown here is derived from an EMBL/GenBank/DDBJ whole genome shotgun (WGS) entry which is preliminary data.</text>
</comment>
<evidence type="ECO:0000313" key="2">
    <source>
        <dbReference type="EMBL" id="MBC2622686.1"/>
    </source>
</evidence>
<reference evidence="2 3" key="1">
    <citation type="submission" date="2020-08" db="EMBL/GenBank/DDBJ databases">
        <title>Emergence and comparative genomics analysis of Citrobacter in Fennec fox imported from North Africa to China.</title>
        <authorList>
            <person name="Zheng B."/>
        </authorList>
    </citation>
    <scope>NUCLEOTIDE SEQUENCE [LARGE SCALE GENOMIC DNA]</scope>
    <source>
        <strain evidence="2 3">FF141</strain>
    </source>
</reference>
<feature type="signal peptide" evidence="1">
    <location>
        <begin position="1"/>
        <end position="21"/>
    </location>
</feature>
<dbReference type="Proteomes" id="UP000548504">
    <property type="component" value="Unassembled WGS sequence"/>
</dbReference>
<dbReference type="EMBL" id="JACLAG010000010">
    <property type="protein sequence ID" value="MBC2622686.1"/>
    <property type="molecule type" value="Genomic_DNA"/>
</dbReference>
<name>A0A7X1BTA4_9ENTR</name>
<accession>A0A7X1BTA4</accession>
<evidence type="ECO:0000313" key="3">
    <source>
        <dbReference type="Proteomes" id="UP000548504"/>
    </source>
</evidence>
<evidence type="ECO:0000256" key="1">
    <source>
        <dbReference type="SAM" id="SignalP"/>
    </source>
</evidence>
<gene>
    <name evidence="2" type="ORF">H7I73_23900</name>
</gene>
<protein>
    <submittedName>
        <fullName evidence="2">Uncharacterized protein</fullName>
    </submittedName>
</protein>
<keyword evidence="1" id="KW-0732">Signal</keyword>
<sequence length="163" mass="17818">MSKKILLIATMAFFSANAFSAAMPATRAEAKWVASHIDQNIVAKGMSCSSKADETSRSNCAYGYSALALDDAMQAAGYSYRDTLHKIAKDQSIMGYMSAGLSEFVMPINMLTNADGQEFMLKNKLVYKNDIPELKNIITGKRSPDVSQIEGLRHQPSASELNH</sequence>
<proteinExistence type="predicted"/>
<dbReference type="AlphaFoldDB" id="A0A7X1BTA4"/>
<feature type="chain" id="PRO_5030730093" evidence="1">
    <location>
        <begin position="22"/>
        <end position="163"/>
    </location>
</feature>